<comment type="caution">
    <text evidence="2">The sequence shown here is derived from an EMBL/GenBank/DDBJ whole genome shotgun (WGS) entry which is preliminary data.</text>
</comment>
<feature type="compositionally biased region" description="Acidic residues" evidence="1">
    <location>
        <begin position="106"/>
        <end position="115"/>
    </location>
</feature>
<dbReference type="AlphaFoldDB" id="X0V9B9"/>
<dbReference type="EMBL" id="BARS01020590">
    <property type="protein sequence ID" value="GAG09058.1"/>
    <property type="molecule type" value="Genomic_DNA"/>
</dbReference>
<name>X0V9B9_9ZZZZ</name>
<feature type="region of interest" description="Disordered" evidence="1">
    <location>
        <begin position="106"/>
        <end position="130"/>
    </location>
</feature>
<gene>
    <name evidence="2" type="ORF">S01H1_33178</name>
</gene>
<proteinExistence type="predicted"/>
<organism evidence="2">
    <name type="scientific">marine sediment metagenome</name>
    <dbReference type="NCBI Taxonomy" id="412755"/>
    <lineage>
        <taxon>unclassified sequences</taxon>
        <taxon>metagenomes</taxon>
        <taxon>ecological metagenomes</taxon>
    </lineage>
</organism>
<evidence type="ECO:0000313" key="2">
    <source>
        <dbReference type="EMBL" id="GAG09058.1"/>
    </source>
</evidence>
<sequence>MGKVLRGFEYPEPEPEVVAEEEIPIAEAEEVIEVVDAVGIEPVPEEIGLVETPVGVASEIDLAMVEPVAEVDAEKETTPEGLKLEPTLEEAFQAVADELITVGEVDEESVEEEEIFPGQEEKRKKRKEISRLVEYDPDTGEMVVKRRRKRQAEDWEDSDF</sequence>
<evidence type="ECO:0000256" key="1">
    <source>
        <dbReference type="SAM" id="MobiDB-lite"/>
    </source>
</evidence>
<accession>X0V9B9</accession>
<protein>
    <submittedName>
        <fullName evidence="2">Uncharacterized protein</fullName>
    </submittedName>
</protein>
<reference evidence="2" key="1">
    <citation type="journal article" date="2014" name="Front. Microbiol.">
        <title>High frequency of phylogenetically diverse reductive dehalogenase-homologous genes in deep subseafloor sedimentary metagenomes.</title>
        <authorList>
            <person name="Kawai M."/>
            <person name="Futagami T."/>
            <person name="Toyoda A."/>
            <person name="Takaki Y."/>
            <person name="Nishi S."/>
            <person name="Hori S."/>
            <person name="Arai W."/>
            <person name="Tsubouchi T."/>
            <person name="Morono Y."/>
            <person name="Uchiyama I."/>
            <person name="Ito T."/>
            <person name="Fujiyama A."/>
            <person name="Inagaki F."/>
            <person name="Takami H."/>
        </authorList>
    </citation>
    <scope>NUCLEOTIDE SEQUENCE</scope>
    <source>
        <strain evidence="2">Expedition CK06-06</strain>
    </source>
</reference>